<evidence type="ECO:0000313" key="2">
    <source>
        <dbReference type="Proteomes" id="UP001529338"/>
    </source>
</evidence>
<dbReference type="EMBL" id="JAUCGQ010000001">
    <property type="protein sequence ID" value="MDM7854857.1"/>
    <property type="molecule type" value="Genomic_DNA"/>
</dbReference>
<accession>A0ABT7SF85</accession>
<dbReference type="SUPFAM" id="SSF55961">
    <property type="entry name" value="Bet v1-like"/>
    <property type="match status" value="1"/>
</dbReference>
<dbReference type="RefSeq" id="WP_289454678.1">
    <property type="nucleotide sequence ID" value="NZ_JAUCGQ010000001.1"/>
</dbReference>
<gene>
    <name evidence="1" type="ORF">QRT04_07930</name>
</gene>
<comment type="caution">
    <text evidence="1">The sequence shown here is derived from an EMBL/GenBank/DDBJ whole genome shotgun (WGS) entry which is preliminary data.</text>
</comment>
<dbReference type="Proteomes" id="UP001529338">
    <property type="component" value="Unassembled WGS sequence"/>
</dbReference>
<keyword evidence="2" id="KW-1185">Reference proteome</keyword>
<organism evidence="1 2">
    <name type="scientific">Cellulomonas alba</name>
    <dbReference type="NCBI Taxonomy" id="3053467"/>
    <lineage>
        <taxon>Bacteria</taxon>
        <taxon>Bacillati</taxon>
        <taxon>Actinomycetota</taxon>
        <taxon>Actinomycetes</taxon>
        <taxon>Micrococcales</taxon>
        <taxon>Cellulomonadaceae</taxon>
        <taxon>Cellulomonas</taxon>
    </lineage>
</organism>
<protein>
    <submittedName>
        <fullName evidence="1">Polyketide cyclase</fullName>
    </submittedName>
</protein>
<evidence type="ECO:0000313" key="1">
    <source>
        <dbReference type="EMBL" id="MDM7854857.1"/>
    </source>
</evidence>
<proteinExistence type="predicted"/>
<name>A0ABT7SF85_9CELL</name>
<sequence>MWSTEHTATTDLGPAAVWAALRALHEGRLTYPGADTFELHGPFAVGTEVSVTPVGQETFASRIVDLEDERTYADETTFGDVTLLFRHTLGALPDGGTRVTHRLDITGPAADEVGPELGPQIAGDFPESMAALLAAARA</sequence>
<reference evidence="1 2" key="1">
    <citation type="submission" date="2023-06" db="EMBL/GenBank/DDBJ databases">
        <title>Cellulomonas sp. MW4 Whole genome sequence.</title>
        <authorList>
            <person name="Park S."/>
        </authorList>
    </citation>
    <scope>NUCLEOTIDE SEQUENCE [LARGE SCALE GENOMIC DNA]</scope>
    <source>
        <strain evidence="1 2">MW4</strain>
    </source>
</reference>
<dbReference type="InterPro" id="IPR023393">
    <property type="entry name" value="START-like_dom_sf"/>
</dbReference>
<dbReference type="Gene3D" id="3.30.530.20">
    <property type="match status" value="1"/>
</dbReference>